<keyword evidence="3" id="KW-0378">Hydrolase</keyword>
<accession>A0A1I2ESV2</accession>
<evidence type="ECO:0000313" key="5">
    <source>
        <dbReference type="Proteomes" id="UP000199119"/>
    </source>
</evidence>
<dbReference type="Gene3D" id="3.40.630.10">
    <property type="entry name" value="Zn peptidases"/>
    <property type="match status" value="1"/>
</dbReference>
<dbReference type="AlphaFoldDB" id="A0A1I2ESV2"/>
<dbReference type="GO" id="GO:0008233">
    <property type="term" value="F:peptidase activity"/>
    <property type="evidence" value="ECO:0007669"/>
    <property type="project" value="UniProtKB-KW"/>
</dbReference>
<reference evidence="5" key="1">
    <citation type="submission" date="2016-10" db="EMBL/GenBank/DDBJ databases">
        <authorList>
            <person name="Varghese N."/>
            <person name="Submissions S."/>
        </authorList>
    </citation>
    <scope>NUCLEOTIDE SEQUENCE [LARGE SCALE GENOMIC DNA]</scope>
    <source>
        <strain evidence="5">DSM 27981</strain>
    </source>
</reference>
<dbReference type="EMBL" id="FONX01000008">
    <property type="protein sequence ID" value="SFE95909.1"/>
    <property type="molecule type" value="Genomic_DNA"/>
</dbReference>
<evidence type="ECO:0000256" key="3">
    <source>
        <dbReference type="ARBA" id="ARBA00022801"/>
    </source>
</evidence>
<dbReference type="InterPro" id="IPR002933">
    <property type="entry name" value="Peptidase_M20"/>
</dbReference>
<dbReference type="STRING" id="1177982.SAMN04489711_10895"/>
<dbReference type="GO" id="GO:0046872">
    <property type="term" value="F:metal ion binding"/>
    <property type="evidence" value="ECO:0007669"/>
    <property type="project" value="UniProtKB-KW"/>
</dbReference>
<dbReference type="Proteomes" id="UP000199119">
    <property type="component" value="Unassembled WGS sequence"/>
</dbReference>
<evidence type="ECO:0000313" key="4">
    <source>
        <dbReference type="EMBL" id="SFE95909.1"/>
    </source>
</evidence>
<keyword evidence="5" id="KW-1185">Reference proteome</keyword>
<dbReference type="GO" id="GO:0006508">
    <property type="term" value="P:proteolysis"/>
    <property type="evidence" value="ECO:0007669"/>
    <property type="project" value="UniProtKB-KW"/>
</dbReference>
<proteinExistence type="predicted"/>
<sequence>MPATVFSTDTATREPAMTRESAIARTVAVFDDGRFQATLDRRVAFRTESQDAASLPQLYAYLSDEIAPLLRSLGFGCRIVDNPVPGKSPFLLAERIEAGAAFTVLTYGHGDVVRGYEAQWREGLQPWKIVVDGNRWYGRGTADNKGQHTINFTALEQVLQARGGVLGYNVKIILEMGEEDGSPGLDEVCALHSDFLAADLFLASDGPRVSASRATMFLGSRGVFNFDLHLDLRDGGHHSGNWGGLLRNPGIRLAHAIATLVDAKGRILVPGLLPQELPESVRVALRDIEVGGSAGDPEIDPDWGEPGLTPAERVIGWNSLEVLAFTCGNPAMPVHAIPATARAHCHMRYVVGSDAAHFLGHIRAHLAAHGFDDVEVRATDVHMAATRLDPDDAWVRWGLASMERTTGRRPALLPNLGGSLPNDVFSETLGLPTLWVPHSYPACSQHAPNEHILADVTRESLEIMAGLFWDLAEQGPAVMRERAA</sequence>
<evidence type="ECO:0000256" key="1">
    <source>
        <dbReference type="ARBA" id="ARBA00022670"/>
    </source>
</evidence>
<keyword evidence="2" id="KW-0479">Metal-binding</keyword>
<dbReference type="PANTHER" id="PTHR43270:SF12">
    <property type="entry name" value="SUCCINYL-DIAMINOPIMELATE DESUCCINYLASE"/>
    <property type="match status" value="1"/>
</dbReference>
<protein>
    <submittedName>
        <fullName evidence="4">Acetylornithine deacetylase/Succinyl-diaminopimelate desuccinylase</fullName>
    </submittedName>
</protein>
<dbReference type="PANTHER" id="PTHR43270">
    <property type="entry name" value="BETA-ALA-HIS DIPEPTIDASE"/>
    <property type="match status" value="1"/>
</dbReference>
<keyword evidence="1" id="KW-0645">Protease</keyword>
<name>A0A1I2ESV2_9BURK</name>
<evidence type="ECO:0000256" key="2">
    <source>
        <dbReference type="ARBA" id="ARBA00022723"/>
    </source>
</evidence>
<dbReference type="NCBIfam" id="NF005478">
    <property type="entry name" value="PRK07079.1"/>
    <property type="match status" value="1"/>
</dbReference>
<dbReference type="Gene3D" id="3.30.70.360">
    <property type="match status" value="1"/>
</dbReference>
<dbReference type="Pfam" id="PF01546">
    <property type="entry name" value="Peptidase_M20"/>
    <property type="match status" value="1"/>
</dbReference>
<organism evidence="4 5">
    <name type="scientific">Paracidovorax wautersii</name>
    <dbReference type="NCBI Taxonomy" id="1177982"/>
    <lineage>
        <taxon>Bacteria</taxon>
        <taxon>Pseudomonadati</taxon>
        <taxon>Pseudomonadota</taxon>
        <taxon>Betaproteobacteria</taxon>
        <taxon>Burkholderiales</taxon>
        <taxon>Comamonadaceae</taxon>
        <taxon>Paracidovorax</taxon>
    </lineage>
</organism>
<dbReference type="InterPro" id="IPR051458">
    <property type="entry name" value="Cyt/Met_Dipeptidase"/>
</dbReference>
<dbReference type="SUPFAM" id="SSF53187">
    <property type="entry name" value="Zn-dependent exopeptidases"/>
    <property type="match status" value="1"/>
</dbReference>
<gene>
    <name evidence="4" type="ORF">SAMN04489711_10895</name>
</gene>